<keyword evidence="1 4" id="KW-0732">Signal</keyword>
<dbReference type="RefSeq" id="WP_206582965.1">
    <property type="nucleotide sequence ID" value="NZ_JAFJZZ010000006.1"/>
</dbReference>
<evidence type="ECO:0000256" key="4">
    <source>
        <dbReference type="SAM" id="SignalP"/>
    </source>
</evidence>
<evidence type="ECO:0000256" key="3">
    <source>
        <dbReference type="SAM" id="Phobius"/>
    </source>
</evidence>
<feature type="region of interest" description="Disordered" evidence="2">
    <location>
        <begin position="199"/>
        <end position="278"/>
    </location>
</feature>
<dbReference type="AlphaFoldDB" id="A0A939DAI2"/>
<keyword evidence="7" id="KW-1185">Reference proteome</keyword>
<dbReference type="Gene3D" id="2.60.40.1220">
    <property type="match status" value="1"/>
</dbReference>
<dbReference type="EMBL" id="JAFJZZ010000006">
    <property type="protein sequence ID" value="MBN7774125.1"/>
    <property type="molecule type" value="Genomic_DNA"/>
</dbReference>
<evidence type="ECO:0000313" key="6">
    <source>
        <dbReference type="EMBL" id="MBN7774125.1"/>
    </source>
</evidence>
<comment type="caution">
    <text evidence="6">The sequence shown here is derived from an EMBL/GenBank/DDBJ whole genome shotgun (WGS) entry which is preliminary data.</text>
</comment>
<sequence length="278" mass="31028">MKRIGAILCLSLLIVLMTTSFSFAASLEVTDSYPRDGGKGMQLVNTGVKLYFNQPMKSSKAIQADQDCFKFTDEDGNVQPIRVVYSDKDPKQVLVIINKSLEQETTYKLTISKDLMSKSGDTLGEEETISFTTRDTSVDTKVNMGMMAVMMVGMVWFTSRSAKSHVKKELIAEGKEEVVNPYKVAKETGKSIEEIVAKDQKAKEKHKKKREKMIVQQVDKQEDQASTDNNNKRVKAPKRISEGGSTYLTGRKAKAEEEAKKRAAAGTTHPKSKSKKRK</sequence>
<evidence type="ECO:0000256" key="2">
    <source>
        <dbReference type="SAM" id="MobiDB-lite"/>
    </source>
</evidence>
<feature type="domain" description="SbsA Ig-like" evidence="5">
    <location>
        <begin position="27"/>
        <end position="133"/>
    </location>
</feature>
<accession>A0A939DAI2</accession>
<feature type="chain" id="PRO_5036682774" evidence="4">
    <location>
        <begin position="25"/>
        <end position="278"/>
    </location>
</feature>
<evidence type="ECO:0000259" key="5">
    <source>
        <dbReference type="Pfam" id="PF13205"/>
    </source>
</evidence>
<gene>
    <name evidence="6" type="ORF">JYB65_12185</name>
</gene>
<name>A0A939DAI2_CLOAM</name>
<keyword evidence="3" id="KW-0812">Transmembrane</keyword>
<dbReference type="Pfam" id="PF13205">
    <property type="entry name" value="Big_5"/>
    <property type="match status" value="1"/>
</dbReference>
<reference evidence="6" key="1">
    <citation type="submission" date="2021-02" db="EMBL/GenBank/DDBJ databases">
        <title>Abyssanaerobacter marinus gen.nov., sp., nov, anaerobic bacterium isolated from the Onnuri vent field of Indian Ocean and suggestion of Mogibacteriaceae fam. nov., and proposal of reclassification of ambiguous this family's genus member.</title>
        <authorList>
            <person name="Kim Y.J."/>
            <person name="Yang J.-A."/>
        </authorList>
    </citation>
    <scope>NUCLEOTIDE SEQUENCE</scope>
    <source>
        <strain evidence="6">DSM 2634</strain>
    </source>
</reference>
<feature type="transmembrane region" description="Helical" evidence="3">
    <location>
        <begin position="142"/>
        <end position="159"/>
    </location>
</feature>
<dbReference type="InterPro" id="IPR032812">
    <property type="entry name" value="SbsA_Ig"/>
</dbReference>
<organism evidence="6 7">
    <name type="scientific">Clostridium aminobutyricum</name>
    <dbReference type="NCBI Taxonomy" id="33953"/>
    <lineage>
        <taxon>Bacteria</taxon>
        <taxon>Bacillati</taxon>
        <taxon>Bacillota</taxon>
        <taxon>Clostridia</taxon>
        <taxon>Eubacteriales</taxon>
        <taxon>Clostridiaceae</taxon>
        <taxon>Clostridium</taxon>
    </lineage>
</organism>
<keyword evidence="3" id="KW-1133">Transmembrane helix</keyword>
<dbReference type="InterPro" id="IPR014755">
    <property type="entry name" value="Cu-Rt/internalin_Ig-like"/>
</dbReference>
<evidence type="ECO:0000313" key="7">
    <source>
        <dbReference type="Proteomes" id="UP000664545"/>
    </source>
</evidence>
<proteinExistence type="predicted"/>
<feature type="signal peptide" evidence="4">
    <location>
        <begin position="1"/>
        <end position="24"/>
    </location>
</feature>
<evidence type="ECO:0000256" key="1">
    <source>
        <dbReference type="ARBA" id="ARBA00022729"/>
    </source>
</evidence>
<keyword evidence="3" id="KW-0472">Membrane</keyword>
<dbReference type="Proteomes" id="UP000664545">
    <property type="component" value="Unassembled WGS sequence"/>
</dbReference>
<protein>
    <submittedName>
        <fullName evidence="6">Ig-like domain-containing protein</fullName>
    </submittedName>
</protein>